<keyword evidence="2" id="KW-1133">Transmembrane helix</keyword>
<protein>
    <submittedName>
        <fullName evidence="5">RING-type domain-containing protein</fullName>
    </submittedName>
</protein>
<dbReference type="EMBL" id="UYSL01020551">
    <property type="protein sequence ID" value="VDL75158.1"/>
    <property type="molecule type" value="Genomic_DNA"/>
</dbReference>
<dbReference type="STRING" id="27835.A0A158R0D0"/>
<sequence length="462" mass="52202">MEQIVGPIGHDPTAPSDLNTVTETLWFDSATIVAALIVTFFVFYFIDFFMQLFGRVSTMMSADPTPSVASLQPVIPTRTRRRRRTGTSMSRETTPNYTSVHWPSDSTQASLTPSPAQPMMDIVTKSIRPNFSREICVPPNNPPPAKVNPDIPSPKVDSATLKLSSERKLAGRSPTNHYATPEHWKNPDTVHLETKGCERCCSREWLRMCGFVSPPAPHTSCRLGEEAQDYDDLSSVEFNIDERLIEEQVMNSGDHVYDESHGLPYADDISGEEFDSYRYEHSQACTLCTKQLDDLRTEFSIDDVSNSDDIREEWEDEDEEENLSSPCKSWSDEVRADSLYEKAENILNKLQKHRHARHHVDVSRKMGSSVLGFVQHCESLLSGADESLHLEDGDNTERSISSFDITQSIETRHHHHVLFTYPDPTPYKMSGGGIKDIYHFVEENLTCKPDRFGSDSEQGCSE</sequence>
<dbReference type="Proteomes" id="UP000271162">
    <property type="component" value="Unassembled WGS sequence"/>
</dbReference>
<evidence type="ECO:0000256" key="2">
    <source>
        <dbReference type="SAM" id="Phobius"/>
    </source>
</evidence>
<evidence type="ECO:0000313" key="5">
    <source>
        <dbReference type="WBParaSite" id="NBR_0001156801-mRNA-1"/>
    </source>
</evidence>
<evidence type="ECO:0000313" key="3">
    <source>
        <dbReference type="EMBL" id="VDL75158.1"/>
    </source>
</evidence>
<dbReference type="OMA" id="VFYFIDF"/>
<dbReference type="AlphaFoldDB" id="A0A158R0D0"/>
<feature type="region of interest" description="Disordered" evidence="1">
    <location>
        <begin position="307"/>
        <end position="328"/>
    </location>
</feature>
<gene>
    <name evidence="3" type="ORF">NBR_LOCUS11569</name>
</gene>
<feature type="transmembrane region" description="Helical" evidence="2">
    <location>
        <begin position="25"/>
        <end position="50"/>
    </location>
</feature>
<evidence type="ECO:0000313" key="4">
    <source>
        <dbReference type="Proteomes" id="UP000271162"/>
    </source>
</evidence>
<reference evidence="5" key="1">
    <citation type="submission" date="2016-04" db="UniProtKB">
        <authorList>
            <consortium name="WormBaseParasite"/>
        </authorList>
    </citation>
    <scope>IDENTIFICATION</scope>
</reference>
<name>A0A158R0D0_NIPBR</name>
<keyword evidence="2" id="KW-0472">Membrane</keyword>
<dbReference type="WBParaSite" id="NBR_0001156801-mRNA-1">
    <property type="protein sequence ID" value="NBR_0001156801-mRNA-1"/>
    <property type="gene ID" value="NBR_0001156801"/>
</dbReference>
<feature type="compositionally biased region" description="Polar residues" evidence="1">
    <location>
        <begin position="95"/>
        <end position="114"/>
    </location>
</feature>
<feature type="region of interest" description="Disordered" evidence="1">
    <location>
        <begin position="78"/>
        <end position="117"/>
    </location>
</feature>
<keyword evidence="2" id="KW-0812">Transmembrane</keyword>
<accession>A0A158R0D0</accession>
<organism evidence="5">
    <name type="scientific">Nippostrongylus brasiliensis</name>
    <name type="common">Rat hookworm</name>
    <dbReference type="NCBI Taxonomy" id="27835"/>
    <lineage>
        <taxon>Eukaryota</taxon>
        <taxon>Metazoa</taxon>
        <taxon>Ecdysozoa</taxon>
        <taxon>Nematoda</taxon>
        <taxon>Chromadorea</taxon>
        <taxon>Rhabditida</taxon>
        <taxon>Rhabditina</taxon>
        <taxon>Rhabditomorpha</taxon>
        <taxon>Strongyloidea</taxon>
        <taxon>Heligmosomidae</taxon>
        <taxon>Nippostrongylus</taxon>
    </lineage>
</organism>
<keyword evidence="4" id="KW-1185">Reference proteome</keyword>
<proteinExistence type="predicted"/>
<feature type="compositionally biased region" description="Acidic residues" evidence="1">
    <location>
        <begin position="310"/>
        <end position="322"/>
    </location>
</feature>
<evidence type="ECO:0000256" key="1">
    <source>
        <dbReference type="SAM" id="MobiDB-lite"/>
    </source>
</evidence>
<reference evidence="3 4" key="2">
    <citation type="submission" date="2018-11" db="EMBL/GenBank/DDBJ databases">
        <authorList>
            <consortium name="Pathogen Informatics"/>
        </authorList>
    </citation>
    <scope>NUCLEOTIDE SEQUENCE [LARGE SCALE GENOMIC DNA]</scope>
</reference>